<dbReference type="Gene3D" id="3.40.50.1000">
    <property type="entry name" value="HAD superfamily/HAD-like"/>
    <property type="match status" value="1"/>
</dbReference>
<dbReference type="SUPFAM" id="SSF56784">
    <property type="entry name" value="HAD-like"/>
    <property type="match status" value="1"/>
</dbReference>
<proteinExistence type="predicted"/>
<dbReference type="Pfam" id="PF00702">
    <property type="entry name" value="Hydrolase"/>
    <property type="match status" value="1"/>
</dbReference>
<dbReference type="SFLD" id="SFLDS00003">
    <property type="entry name" value="Haloacid_Dehalogenase"/>
    <property type="match status" value="1"/>
</dbReference>
<reference evidence="2" key="1">
    <citation type="journal article" date="2019" name="Int. J. Syst. Evol. Microbiol.">
        <title>The Global Catalogue of Microorganisms (GCM) 10K type strain sequencing project: providing services to taxonomists for standard genome sequencing and annotation.</title>
        <authorList>
            <consortium name="The Broad Institute Genomics Platform"/>
            <consortium name="The Broad Institute Genome Sequencing Center for Infectious Disease"/>
            <person name="Wu L."/>
            <person name="Ma J."/>
        </authorList>
    </citation>
    <scope>NUCLEOTIDE SEQUENCE [LARGE SCALE GENOMIC DNA]</scope>
    <source>
        <strain evidence="2">CGMCC 4.7319</strain>
    </source>
</reference>
<dbReference type="SFLD" id="SFLDG01129">
    <property type="entry name" value="C1.5:_HAD__Beta-PGM__Phosphata"/>
    <property type="match status" value="1"/>
</dbReference>
<dbReference type="RefSeq" id="WP_189155186.1">
    <property type="nucleotide sequence ID" value="NZ_BMNC01000003.1"/>
</dbReference>
<protein>
    <submittedName>
        <fullName evidence="1">Phosphonoacetaldehyde hydrolase</fullName>
    </submittedName>
</protein>
<dbReference type="GO" id="GO:0016787">
    <property type="term" value="F:hydrolase activity"/>
    <property type="evidence" value="ECO:0007669"/>
    <property type="project" value="UniProtKB-KW"/>
</dbReference>
<dbReference type="PANTHER" id="PTHR43434">
    <property type="entry name" value="PHOSPHOGLYCOLATE PHOSPHATASE"/>
    <property type="match status" value="1"/>
</dbReference>
<dbReference type="EMBL" id="BMNC01000003">
    <property type="protein sequence ID" value="GGM90275.1"/>
    <property type="molecule type" value="Genomic_DNA"/>
</dbReference>
<dbReference type="NCBIfam" id="TIGR03351">
    <property type="entry name" value="PhnX-like"/>
    <property type="match status" value="1"/>
</dbReference>
<dbReference type="InterPro" id="IPR023214">
    <property type="entry name" value="HAD_sf"/>
</dbReference>
<gene>
    <name evidence="1" type="ORF">GCM10011609_29000</name>
</gene>
<keyword evidence="1" id="KW-0378">Hydrolase</keyword>
<dbReference type="Proteomes" id="UP000597656">
    <property type="component" value="Unassembled WGS sequence"/>
</dbReference>
<comment type="caution">
    <text evidence="1">The sequence shown here is derived from an EMBL/GenBank/DDBJ whole genome shotgun (WGS) entry which is preliminary data.</text>
</comment>
<evidence type="ECO:0000313" key="2">
    <source>
        <dbReference type="Proteomes" id="UP000597656"/>
    </source>
</evidence>
<dbReference type="InterPro" id="IPR022468">
    <property type="entry name" value="PhnX-like"/>
</dbReference>
<sequence length="231" mass="23697">MIALAALDIAGTTVDEGGAVYRVLTSVVTDHGVPDVDVRPWMGADKREALAALTGDQSAVDDLHAEFVARLQAAYAATPPVPLPGVPEALAALRATGVRVVLTTGFDRTITDPLLDAVGWKAGEHLDAVVCASEVGGGRPRPDMIHRAMELTGVTDPARVLVAGDTVLDVRAGLAARAGIVVGVLTGAQTRAELEAEHPTHVLAGVRDVPSLLAGRQRSPLAGSDSISSCG</sequence>
<dbReference type="InterPro" id="IPR036412">
    <property type="entry name" value="HAD-like_sf"/>
</dbReference>
<dbReference type="InterPro" id="IPR050155">
    <property type="entry name" value="HAD-like_hydrolase_sf"/>
</dbReference>
<evidence type="ECO:0000313" key="1">
    <source>
        <dbReference type="EMBL" id="GGM90275.1"/>
    </source>
</evidence>
<keyword evidence="2" id="KW-1185">Reference proteome</keyword>
<organism evidence="1 2">
    <name type="scientific">Lentzea pudingi</name>
    <dbReference type="NCBI Taxonomy" id="1789439"/>
    <lineage>
        <taxon>Bacteria</taxon>
        <taxon>Bacillati</taxon>
        <taxon>Actinomycetota</taxon>
        <taxon>Actinomycetes</taxon>
        <taxon>Pseudonocardiales</taxon>
        <taxon>Pseudonocardiaceae</taxon>
        <taxon>Lentzea</taxon>
    </lineage>
</organism>
<name>A0ABQ2HSC4_9PSEU</name>
<accession>A0ABQ2HSC4</accession>
<dbReference type="PANTHER" id="PTHR43434:SF19">
    <property type="entry name" value="PHOSPHONOACETALDEHYDE HYDROLASE"/>
    <property type="match status" value="1"/>
</dbReference>